<evidence type="ECO:0000313" key="2">
    <source>
        <dbReference type="Proteomes" id="UP000249204"/>
    </source>
</evidence>
<protein>
    <submittedName>
        <fullName evidence="1">Uncharacterized protein</fullName>
    </submittedName>
</protein>
<sequence>MSTLAVEVRGYFIDMVIKNGDNTEEGVKGLLKDPDMLAQINGLCEIAATLEDGVQIPLEKRKEFFTNRISKLMGIEAINECPICQTEMSSITINDRDIVTGERYSKDVFDCGVCSFQVPNNNKGKEDISYAKI</sequence>
<comment type="caution">
    <text evidence="1">The sequence shown here is derived from an EMBL/GenBank/DDBJ whole genome shotgun (WGS) entry which is preliminary data.</text>
</comment>
<dbReference type="EMBL" id="QKWW01000006">
    <property type="protein sequence ID" value="PZT57476.1"/>
    <property type="molecule type" value="Genomic_DNA"/>
</dbReference>
<gene>
    <name evidence="1" type="ORF">DN757_02130</name>
</gene>
<dbReference type="Proteomes" id="UP000249204">
    <property type="component" value="Unassembled WGS sequence"/>
</dbReference>
<reference evidence="1 2" key="1">
    <citation type="submission" date="2018-06" db="EMBL/GenBank/DDBJ databases">
        <title>Isolation of heavy metals resistant Paenibacillus silvae NC2 from Gold-Copper mine in ZiJin, China.</title>
        <authorList>
            <person name="Xu J."/>
            <person name="Mazhar H.S."/>
            <person name="Rensing C."/>
        </authorList>
    </citation>
    <scope>NUCLEOTIDE SEQUENCE [LARGE SCALE GENOMIC DNA]</scope>
    <source>
        <strain evidence="1 2">NC2</strain>
    </source>
</reference>
<evidence type="ECO:0000313" key="1">
    <source>
        <dbReference type="EMBL" id="PZT57476.1"/>
    </source>
</evidence>
<proteinExistence type="predicted"/>
<organism evidence="1 2">
    <name type="scientific">Paenibacillus silvae</name>
    <dbReference type="NCBI Taxonomy" id="1325358"/>
    <lineage>
        <taxon>Bacteria</taxon>
        <taxon>Bacillati</taxon>
        <taxon>Bacillota</taxon>
        <taxon>Bacilli</taxon>
        <taxon>Bacillales</taxon>
        <taxon>Paenibacillaceae</taxon>
        <taxon>Paenibacillus</taxon>
    </lineage>
</organism>
<dbReference type="RefSeq" id="WP_111268627.1">
    <property type="nucleotide sequence ID" value="NZ_QKWW01000006.1"/>
</dbReference>
<accession>A0A2W6PH21</accession>
<name>A0A2W6PH21_9BACL</name>
<dbReference type="AlphaFoldDB" id="A0A2W6PH21"/>